<dbReference type="AlphaFoldDB" id="A0A165JU81"/>
<keyword evidence="2" id="KW-0812">Transmembrane</keyword>
<feature type="compositionally biased region" description="Low complexity" evidence="1">
    <location>
        <begin position="14"/>
        <end position="31"/>
    </location>
</feature>
<feature type="transmembrane region" description="Helical" evidence="2">
    <location>
        <begin position="71"/>
        <end position="91"/>
    </location>
</feature>
<keyword evidence="4" id="KW-1185">Reference proteome</keyword>
<name>A0A165JU81_9BASI</name>
<dbReference type="OrthoDB" id="10603016at2759"/>
<feature type="compositionally biased region" description="Low complexity" evidence="1">
    <location>
        <begin position="38"/>
        <end position="59"/>
    </location>
</feature>
<reference evidence="3 4" key="1">
    <citation type="journal article" date="2016" name="Mol. Biol. Evol.">
        <title>Comparative Genomics of Early-Diverging Mushroom-Forming Fungi Provides Insights into the Origins of Lignocellulose Decay Capabilities.</title>
        <authorList>
            <person name="Nagy L.G."/>
            <person name="Riley R."/>
            <person name="Tritt A."/>
            <person name="Adam C."/>
            <person name="Daum C."/>
            <person name="Floudas D."/>
            <person name="Sun H."/>
            <person name="Yadav J.S."/>
            <person name="Pangilinan J."/>
            <person name="Larsson K.H."/>
            <person name="Matsuura K."/>
            <person name="Barry K."/>
            <person name="Labutti K."/>
            <person name="Kuo R."/>
            <person name="Ohm R.A."/>
            <person name="Bhattacharya S.S."/>
            <person name="Shirouzu T."/>
            <person name="Yoshinaga Y."/>
            <person name="Martin F.M."/>
            <person name="Grigoriev I.V."/>
            <person name="Hibbett D.S."/>
        </authorList>
    </citation>
    <scope>NUCLEOTIDE SEQUENCE [LARGE SCALE GENOMIC DNA]</scope>
    <source>
        <strain evidence="3 4">HHB12733</strain>
    </source>
</reference>
<evidence type="ECO:0000256" key="1">
    <source>
        <dbReference type="SAM" id="MobiDB-lite"/>
    </source>
</evidence>
<accession>A0A165JU81</accession>
<gene>
    <name evidence="3" type="ORF">CALCODRAFT_505620</name>
</gene>
<proteinExistence type="predicted"/>
<feature type="region of interest" description="Disordered" evidence="1">
    <location>
        <begin position="1"/>
        <end position="59"/>
    </location>
</feature>
<dbReference type="InParanoid" id="A0A165JU81"/>
<dbReference type="Proteomes" id="UP000076842">
    <property type="component" value="Unassembled WGS sequence"/>
</dbReference>
<keyword evidence="2" id="KW-1133">Transmembrane helix</keyword>
<evidence type="ECO:0000313" key="3">
    <source>
        <dbReference type="EMBL" id="KZT62278.1"/>
    </source>
</evidence>
<evidence type="ECO:0000313" key="4">
    <source>
        <dbReference type="Proteomes" id="UP000076842"/>
    </source>
</evidence>
<protein>
    <submittedName>
        <fullName evidence="3">Uncharacterized protein</fullName>
    </submittedName>
</protein>
<feature type="compositionally biased region" description="Polar residues" evidence="1">
    <location>
        <begin position="1"/>
        <end position="10"/>
    </location>
</feature>
<keyword evidence="2" id="KW-0472">Membrane</keyword>
<organism evidence="3 4">
    <name type="scientific">Calocera cornea HHB12733</name>
    <dbReference type="NCBI Taxonomy" id="1353952"/>
    <lineage>
        <taxon>Eukaryota</taxon>
        <taxon>Fungi</taxon>
        <taxon>Dikarya</taxon>
        <taxon>Basidiomycota</taxon>
        <taxon>Agaricomycotina</taxon>
        <taxon>Dacrymycetes</taxon>
        <taxon>Dacrymycetales</taxon>
        <taxon>Dacrymycetaceae</taxon>
        <taxon>Calocera</taxon>
    </lineage>
</organism>
<dbReference type="EMBL" id="KV423917">
    <property type="protein sequence ID" value="KZT62278.1"/>
    <property type="molecule type" value="Genomic_DNA"/>
</dbReference>
<sequence>MSEPISQSTADLKPAGPLGSSPVSPPSTTDSHQPAPPSTSASAAEHTKPAASSAAQQAQELVKRARESSAWYNYWVGLGAQFVLILVVGWADTVSWFMGWFSKDS</sequence>
<evidence type="ECO:0000256" key="2">
    <source>
        <dbReference type="SAM" id="Phobius"/>
    </source>
</evidence>